<keyword evidence="11" id="KW-0614">Plasmid</keyword>
<dbReference type="GO" id="GO:0005886">
    <property type="term" value="C:plasma membrane"/>
    <property type="evidence" value="ECO:0007669"/>
    <property type="project" value="UniProtKB-SubCell"/>
</dbReference>
<dbReference type="InterPro" id="IPR035906">
    <property type="entry name" value="MetI-like_sf"/>
</dbReference>
<dbReference type="EMBL" id="CP039693">
    <property type="protein sequence ID" value="QCJ00744.1"/>
    <property type="molecule type" value="Genomic_DNA"/>
</dbReference>
<dbReference type="PANTHER" id="PTHR43386:SF1">
    <property type="entry name" value="D,D-DIPEPTIDE TRANSPORT SYSTEM PERMEASE PROTEIN DDPC-RELATED"/>
    <property type="match status" value="1"/>
</dbReference>
<dbReference type="InterPro" id="IPR050366">
    <property type="entry name" value="BP-dependent_transpt_permease"/>
</dbReference>
<feature type="domain" description="ABC transmembrane type-1" evidence="10">
    <location>
        <begin position="100"/>
        <end position="289"/>
    </location>
</feature>
<evidence type="ECO:0000256" key="9">
    <source>
        <dbReference type="RuleBase" id="RU363032"/>
    </source>
</evidence>
<keyword evidence="6" id="KW-0653">Protein transport</keyword>
<dbReference type="InterPro" id="IPR025966">
    <property type="entry name" value="OppC_N"/>
</dbReference>
<dbReference type="SUPFAM" id="SSF161098">
    <property type="entry name" value="MetI-like"/>
    <property type="match status" value="1"/>
</dbReference>
<proteinExistence type="inferred from homology"/>
<keyword evidence="14" id="KW-1185">Reference proteome</keyword>
<feature type="transmembrane region" description="Helical" evidence="9">
    <location>
        <begin position="104"/>
        <end position="129"/>
    </location>
</feature>
<name>A0A4D7DU86_9HYPH</name>
<evidence type="ECO:0000256" key="7">
    <source>
        <dbReference type="ARBA" id="ARBA00022989"/>
    </source>
</evidence>
<dbReference type="OrthoDB" id="9805884at2"/>
<keyword evidence="2 9" id="KW-0813">Transport</keyword>
<sequence>MATHSPSVQYSAPGASRSRFKATAKRAGSLIGELMESPTSAFGVIVISILLLTALLAPLLAPFDPNVVNLSATLQPPSATHWFGTDELGRDILSRIIYGTRISLTIITIVSVVVGPIGLLVGTTAGYFGGWYDTLMMRITDIFLSFPSLILSLAFVAALGAGLENAIIAIGLTTWPPIARLARAETLTFRSADYISASRMQGASSLRIIIKSIMPMCLPSVLVRVTLSMATVILTAAGLGFLGLGAQPPLPEWGAMIATGRRYMLDNWWLVAFPGGAILIVSLAFNLLGDGLRDVLDPKQH</sequence>
<dbReference type="GO" id="GO:0015031">
    <property type="term" value="P:protein transport"/>
    <property type="evidence" value="ECO:0007669"/>
    <property type="project" value="UniProtKB-KW"/>
</dbReference>
<organism evidence="11 13">
    <name type="scientific">Agrobacterium larrymoorei</name>
    <dbReference type="NCBI Taxonomy" id="160699"/>
    <lineage>
        <taxon>Bacteria</taxon>
        <taxon>Pseudomonadati</taxon>
        <taxon>Pseudomonadota</taxon>
        <taxon>Alphaproteobacteria</taxon>
        <taxon>Hyphomicrobiales</taxon>
        <taxon>Rhizobiaceae</taxon>
        <taxon>Rhizobium/Agrobacterium group</taxon>
        <taxon>Agrobacterium</taxon>
    </lineage>
</organism>
<keyword evidence="3" id="KW-1003">Cell membrane</keyword>
<protein>
    <submittedName>
        <fullName evidence="11">ABC transporter permease</fullName>
    </submittedName>
</protein>
<dbReference type="PANTHER" id="PTHR43386">
    <property type="entry name" value="OLIGOPEPTIDE TRANSPORT SYSTEM PERMEASE PROTEIN APPC"/>
    <property type="match status" value="1"/>
</dbReference>
<dbReference type="GO" id="GO:0055085">
    <property type="term" value="P:transmembrane transport"/>
    <property type="evidence" value="ECO:0007669"/>
    <property type="project" value="InterPro"/>
</dbReference>
<dbReference type="CDD" id="cd06261">
    <property type="entry name" value="TM_PBP2"/>
    <property type="match status" value="1"/>
</dbReference>
<keyword evidence="5" id="KW-0571">Peptide transport</keyword>
<evidence type="ECO:0000256" key="3">
    <source>
        <dbReference type="ARBA" id="ARBA00022475"/>
    </source>
</evidence>
<evidence type="ECO:0000313" key="13">
    <source>
        <dbReference type="Proteomes" id="UP000298545"/>
    </source>
</evidence>
<dbReference type="KEGG" id="alf:CFBP5473_22430"/>
<dbReference type="AlphaFoldDB" id="A0A4D7DU86"/>
<keyword evidence="8 9" id="KW-0472">Membrane</keyword>
<dbReference type="InterPro" id="IPR000515">
    <property type="entry name" value="MetI-like"/>
</dbReference>
<evidence type="ECO:0000259" key="10">
    <source>
        <dbReference type="PROSITE" id="PS50928"/>
    </source>
</evidence>
<dbReference type="Pfam" id="PF12911">
    <property type="entry name" value="OppC_N"/>
    <property type="match status" value="1"/>
</dbReference>
<feature type="transmembrane region" description="Helical" evidence="9">
    <location>
        <begin position="149"/>
        <end position="173"/>
    </location>
</feature>
<evidence type="ECO:0000256" key="4">
    <source>
        <dbReference type="ARBA" id="ARBA00022692"/>
    </source>
</evidence>
<reference evidence="12 14" key="2">
    <citation type="submission" date="2021-03" db="EMBL/GenBank/DDBJ databases">
        <title>Rapid diversification of plasmids in a genus of pathogenic and nitrogen fixing bacteria.</title>
        <authorList>
            <person name="Weisberg A.J."/>
            <person name="Miller M."/>
            <person name="Ream W."/>
            <person name="Grunwald N.J."/>
            <person name="Chang J.H."/>
        </authorList>
    </citation>
    <scope>NUCLEOTIDE SEQUENCE [LARGE SCALE GENOMIC DNA]</scope>
    <source>
        <strain evidence="12 14">AF3.44</strain>
        <plasmid evidence="12 14">unnamed1</plasmid>
    </source>
</reference>
<gene>
    <name evidence="11" type="ORF">CFBP5473_22430</name>
    <name evidence="12" type="ORF">J5285_24680</name>
</gene>
<feature type="transmembrane region" description="Helical" evidence="9">
    <location>
        <begin position="40"/>
        <end position="61"/>
    </location>
</feature>
<geneLocation type="plasmid" evidence="11">
    <name>pAlCFBP5473</name>
</geneLocation>
<evidence type="ECO:0000313" key="11">
    <source>
        <dbReference type="EMBL" id="QCJ00744.1"/>
    </source>
</evidence>
<evidence type="ECO:0000256" key="2">
    <source>
        <dbReference type="ARBA" id="ARBA00022448"/>
    </source>
</evidence>
<dbReference type="GO" id="GO:0015833">
    <property type="term" value="P:peptide transport"/>
    <property type="evidence" value="ECO:0007669"/>
    <property type="project" value="UniProtKB-KW"/>
</dbReference>
<dbReference type="Gene3D" id="1.10.3720.10">
    <property type="entry name" value="MetI-like"/>
    <property type="match status" value="1"/>
</dbReference>
<keyword evidence="7 9" id="KW-1133">Transmembrane helix</keyword>
<dbReference type="PROSITE" id="PS50928">
    <property type="entry name" value="ABC_TM1"/>
    <property type="match status" value="1"/>
</dbReference>
<dbReference type="Proteomes" id="UP000298545">
    <property type="component" value="Plasmid pAlCFBP5473"/>
</dbReference>
<evidence type="ECO:0000256" key="6">
    <source>
        <dbReference type="ARBA" id="ARBA00022927"/>
    </source>
</evidence>
<evidence type="ECO:0000256" key="1">
    <source>
        <dbReference type="ARBA" id="ARBA00004651"/>
    </source>
</evidence>
<geneLocation type="plasmid" evidence="13">
    <name>palcfbp5473</name>
</geneLocation>
<dbReference type="Proteomes" id="UP000826513">
    <property type="component" value="Plasmid unnamed1"/>
</dbReference>
<dbReference type="EMBL" id="CP072170">
    <property type="protein sequence ID" value="QYA10747.1"/>
    <property type="molecule type" value="Genomic_DNA"/>
</dbReference>
<comment type="similarity">
    <text evidence="9">Belongs to the binding-protein-dependent transport system permease family.</text>
</comment>
<feature type="transmembrane region" description="Helical" evidence="9">
    <location>
        <begin position="221"/>
        <end position="247"/>
    </location>
</feature>
<evidence type="ECO:0000313" key="14">
    <source>
        <dbReference type="Proteomes" id="UP000826513"/>
    </source>
</evidence>
<keyword evidence="4 9" id="KW-0812">Transmembrane</keyword>
<geneLocation type="plasmid" evidence="12 14">
    <name>unnamed1</name>
</geneLocation>
<evidence type="ECO:0000256" key="5">
    <source>
        <dbReference type="ARBA" id="ARBA00022856"/>
    </source>
</evidence>
<feature type="transmembrane region" description="Helical" evidence="9">
    <location>
        <begin position="267"/>
        <end position="289"/>
    </location>
</feature>
<evidence type="ECO:0000313" key="12">
    <source>
        <dbReference type="EMBL" id="QYA10747.1"/>
    </source>
</evidence>
<accession>A0A4D7DU86</accession>
<evidence type="ECO:0000256" key="8">
    <source>
        <dbReference type="ARBA" id="ARBA00023136"/>
    </source>
</evidence>
<comment type="subcellular location">
    <subcellularLocation>
        <location evidence="1 9">Cell membrane</location>
        <topology evidence="1 9">Multi-pass membrane protein</topology>
    </subcellularLocation>
</comment>
<dbReference type="STRING" id="1367849.GCA_000518585_02114"/>
<reference evidence="11 13" key="1">
    <citation type="submission" date="2019-04" db="EMBL/GenBank/DDBJ databases">
        <title>Complete genome sequence of Agrobacterium larrymoorei CFBP5473.</title>
        <authorList>
            <person name="Haryono M."/>
            <person name="Chou L."/>
            <person name="Lin Y.-C."/>
            <person name="Lai E.-M."/>
            <person name="Kuo C.-H."/>
        </authorList>
    </citation>
    <scope>NUCLEOTIDE SEQUENCE [LARGE SCALE GENOMIC DNA]</scope>
    <source>
        <strain evidence="11 13">CFBP5473</strain>
        <plasmid evidence="13">palcfbp5473</plasmid>
        <plasmid evidence="11">pAlCFBP5473</plasmid>
    </source>
</reference>
<dbReference type="Pfam" id="PF00528">
    <property type="entry name" value="BPD_transp_1"/>
    <property type="match status" value="1"/>
</dbReference>